<dbReference type="AlphaFoldDB" id="B0G6V4"/>
<dbReference type="InterPro" id="IPR009057">
    <property type="entry name" value="Homeodomain-like_sf"/>
</dbReference>
<reference evidence="4 5" key="1">
    <citation type="submission" date="2007-10" db="EMBL/GenBank/DDBJ databases">
        <title>Draft genome sequence of Dorea formicigenerans(ATCC 27755).</title>
        <authorList>
            <person name="Sudarsanam P."/>
            <person name="Ley R."/>
            <person name="Guruge J."/>
            <person name="Turnbaugh P.J."/>
            <person name="Mahowald M."/>
            <person name="Liep D."/>
            <person name="Gordon J."/>
        </authorList>
    </citation>
    <scope>NUCLEOTIDE SEQUENCE [LARGE SCALE GENOMIC DNA]</scope>
    <source>
        <strain evidence="4 5">ATCC 27755</strain>
    </source>
</reference>
<dbReference type="EMBL" id="AAXA02000014">
    <property type="protein sequence ID" value="EDR46865.1"/>
    <property type="molecule type" value="Genomic_DNA"/>
</dbReference>
<keyword evidence="1 2" id="KW-0238">DNA-binding</keyword>
<dbReference type="PANTHER" id="PTHR43479:SF11">
    <property type="entry name" value="ACREF_ENVCD OPERON REPRESSOR-RELATED"/>
    <property type="match status" value="1"/>
</dbReference>
<dbReference type="InterPro" id="IPR050624">
    <property type="entry name" value="HTH-type_Tx_Regulator"/>
</dbReference>
<dbReference type="SUPFAM" id="SSF46689">
    <property type="entry name" value="Homeodomain-like"/>
    <property type="match status" value="1"/>
</dbReference>
<dbReference type="Pfam" id="PF00440">
    <property type="entry name" value="TetR_N"/>
    <property type="match status" value="1"/>
</dbReference>
<sequence length="227" mass="26710">MLYSTVIFLERTLEDTKRMSTKAEDTQKNILNTARKHFLKDGLTGASLRNIVKDAGLTTGAFYKYYPTKEALFDALTDPYMEHIYQIYDQIVEEFEKLSASDQTRNMSYTSSDGMEQMVDYIYDHYDNFRLLLKCGDSGKFELFIHNMVEREMKSSLKYMEKMKENGVKIPIVEESLMHMIYTGFFSSVFQIIEHDIDRETAKKNVHQLKEFNTGGWERLWNIEFPV</sequence>
<feature type="DNA-binding region" description="H-T-H motif" evidence="2">
    <location>
        <begin position="47"/>
        <end position="66"/>
    </location>
</feature>
<dbReference type="PaxDb" id="411461-DORFOR_02088"/>
<evidence type="ECO:0000256" key="2">
    <source>
        <dbReference type="PROSITE-ProRule" id="PRU00335"/>
    </source>
</evidence>
<evidence type="ECO:0000313" key="4">
    <source>
        <dbReference type="EMBL" id="EDR46865.1"/>
    </source>
</evidence>
<dbReference type="PROSITE" id="PS50977">
    <property type="entry name" value="HTH_TETR_2"/>
    <property type="match status" value="1"/>
</dbReference>
<comment type="caution">
    <text evidence="4">The sequence shown here is derived from an EMBL/GenBank/DDBJ whole genome shotgun (WGS) entry which is preliminary data.</text>
</comment>
<feature type="domain" description="HTH tetR-type" evidence="3">
    <location>
        <begin position="24"/>
        <end position="84"/>
    </location>
</feature>
<accession>B0G6V4</accession>
<dbReference type="InterPro" id="IPR001647">
    <property type="entry name" value="HTH_TetR"/>
</dbReference>
<dbReference type="PRINTS" id="PR00455">
    <property type="entry name" value="HTHTETR"/>
</dbReference>
<evidence type="ECO:0000256" key="1">
    <source>
        <dbReference type="ARBA" id="ARBA00023125"/>
    </source>
</evidence>
<name>B0G6V4_9FIRM</name>
<reference evidence="4 5" key="2">
    <citation type="submission" date="2007-10" db="EMBL/GenBank/DDBJ databases">
        <authorList>
            <person name="Fulton L."/>
            <person name="Clifton S."/>
            <person name="Fulton B."/>
            <person name="Xu J."/>
            <person name="Minx P."/>
            <person name="Pepin K.H."/>
            <person name="Johnson M."/>
            <person name="Thiruvilangam P."/>
            <person name="Bhonagiri V."/>
            <person name="Nash W.E."/>
            <person name="Wang C."/>
            <person name="Mardis E.R."/>
            <person name="Wilson R.K."/>
        </authorList>
    </citation>
    <scope>NUCLEOTIDE SEQUENCE [LARGE SCALE GENOMIC DNA]</scope>
    <source>
        <strain evidence="4 5">ATCC 27755</strain>
    </source>
</reference>
<dbReference type="STRING" id="411461.DORFOR_02088"/>
<proteinExistence type="predicted"/>
<evidence type="ECO:0000313" key="5">
    <source>
        <dbReference type="Proteomes" id="UP000005359"/>
    </source>
</evidence>
<dbReference type="eggNOG" id="COG1309">
    <property type="taxonomic scope" value="Bacteria"/>
</dbReference>
<dbReference type="Gene3D" id="1.10.357.10">
    <property type="entry name" value="Tetracycline Repressor, domain 2"/>
    <property type="match status" value="1"/>
</dbReference>
<dbReference type="GO" id="GO:0003677">
    <property type="term" value="F:DNA binding"/>
    <property type="evidence" value="ECO:0007669"/>
    <property type="project" value="UniProtKB-UniRule"/>
</dbReference>
<dbReference type="Proteomes" id="UP000005359">
    <property type="component" value="Unassembled WGS sequence"/>
</dbReference>
<evidence type="ECO:0000259" key="3">
    <source>
        <dbReference type="PROSITE" id="PS50977"/>
    </source>
</evidence>
<dbReference type="PANTHER" id="PTHR43479">
    <property type="entry name" value="ACREF/ENVCD OPERON REPRESSOR-RELATED"/>
    <property type="match status" value="1"/>
</dbReference>
<organism evidence="4 5">
    <name type="scientific">Dorea formicigenerans ATCC 27755</name>
    <dbReference type="NCBI Taxonomy" id="411461"/>
    <lineage>
        <taxon>Bacteria</taxon>
        <taxon>Bacillati</taxon>
        <taxon>Bacillota</taxon>
        <taxon>Clostridia</taxon>
        <taxon>Lachnospirales</taxon>
        <taxon>Lachnospiraceae</taxon>
        <taxon>Dorea</taxon>
    </lineage>
</organism>
<gene>
    <name evidence="4" type="ORF">DORFOR_02088</name>
</gene>
<protein>
    <submittedName>
        <fullName evidence="4">Transcriptional regulator, TetR family</fullName>
    </submittedName>
</protein>